<dbReference type="Gene3D" id="3.90.226.10">
    <property type="entry name" value="2-enoyl-CoA Hydratase, Chain A, domain 1"/>
    <property type="match status" value="1"/>
</dbReference>
<proteinExistence type="inferred from homology"/>
<dbReference type="InterPro" id="IPR001753">
    <property type="entry name" value="Enoyl-CoA_hydra/iso"/>
</dbReference>
<sequence>MEQRHPHGHVSSEIYEDHVLVITVDRQEKRNGFTPKMIDELAHALTTLEETAELRVGVLCFAGDHTTAGLDMPMFFGPDADPNALSPKDLVDPLGLFRRLSKPLITAVQGITFTIGIELALAGDIIIASDDTRFSQLEPQRGLMAIGGATLRFTSRGGWGNAMYHLLRADEFDAHEAFRVGIAQEVVPQGTQVQRSLEIALEIAANAPLAVQLTKANARLALEEGEDAAIARFGDVRRALNASSDLQEGVQSFIERRPARFTGT</sequence>
<dbReference type="AlphaFoldDB" id="A0A6J7DSL0"/>
<evidence type="ECO:0000313" key="4">
    <source>
        <dbReference type="EMBL" id="CAB5007541.1"/>
    </source>
</evidence>
<gene>
    <name evidence="2" type="ORF">UFOPK3164_00108</name>
    <name evidence="3" type="ORF">UFOPK3427_00971</name>
    <name evidence="4" type="ORF">UFOPK4112_00114</name>
</gene>
<dbReference type="InterPro" id="IPR014748">
    <property type="entry name" value="Enoyl-CoA_hydra_C"/>
</dbReference>
<evidence type="ECO:0000256" key="1">
    <source>
        <dbReference type="ARBA" id="ARBA00005254"/>
    </source>
</evidence>
<dbReference type="SUPFAM" id="SSF52096">
    <property type="entry name" value="ClpP/crotonase"/>
    <property type="match status" value="1"/>
</dbReference>
<evidence type="ECO:0000313" key="3">
    <source>
        <dbReference type="EMBL" id="CAB4873567.1"/>
    </source>
</evidence>
<dbReference type="Gene3D" id="1.10.12.10">
    <property type="entry name" value="Lyase 2-enoyl-coa Hydratase, Chain A, domain 2"/>
    <property type="match status" value="1"/>
</dbReference>
<dbReference type="PANTHER" id="PTHR43802">
    <property type="entry name" value="ENOYL-COA HYDRATASE"/>
    <property type="match status" value="1"/>
</dbReference>
<accession>A0A6J7DSL0</accession>
<dbReference type="CDD" id="cd06558">
    <property type="entry name" value="crotonase-like"/>
    <property type="match status" value="1"/>
</dbReference>
<organism evidence="3">
    <name type="scientific">freshwater metagenome</name>
    <dbReference type="NCBI Taxonomy" id="449393"/>
    <lineage>
        <taxon>unclassified sequences</taxon>
        <taxon>metagenomes</taxon>
        <taxon>ecological metagenomes</taxon>
    </lineage>
</organism>
<evidence type="ECO:0000313" key="2">
    <source>
        <dbReference type="EMBL" id="CAB4816611.1"/>
    </source>
</evidence>
<reference evidence="3" key="1">
    <citation type="submission" date="2020-05" db="EMBL/GenBank/DDBJ databases">
        <authorList>
            <person name="Chiriac C."/>
            <person name="Salcher M."/>
            <person name="Ghai R."/>
            <person name="Kavagutti S V."/>
        </authorList>
    </citation>
    <scope>NUCLEOTIDE SEQUENCE</scope>
</reference>
<dbReference type="EMBL" id="CAFBLT010000001">
    <property type="protein sequence ID" value="CAB4873567.1"/>
    <property type="molecule type" value="Genomic_DNA"/>
</dbReference>
<name>A0A6J7DSL0_9ZZZZ</name>
<dbReference type="EMBL" id="CAFABE010000003">
    <property type="protein sequence ID" value="CAB4816611.1"/>
    <property type="molecule type" value="Genomic_DNA"/>
</dbReference>
<comment type="similarity">
    <text evidence="1">Belongs to the enoyl-CoA hydratase/isomerase family.</text>
</comment>
<dbReference type="PANTHER" id="PTHR43802:SF1">
    <property type="entry name" value="IP11341P-RELATED"/>
    <property type="match status" value="1"/>
</dbReference>
<dbReference type="EMBL" id="CAFBPM010000001">
    <property type="protein sequence ID" value="CAB5007541.1"/>
    <property type="molecule type" value="Genomic_DNA"/>
</dbReference>
<dbReference type="InterPro" id="IPR029045">
    <property type="entry name" value="ClpP/crotonase-like_dom_sf"/>
</dbReference>
<dbReference type="Pfam" id="PF00378">
    <property type="entry name" value="ECH_1"/>
    <property type="match status" value="1"/>
</dbReference>
<dbReference type="NCBIfam" id="NF005126">
    <property type="entry name" value="PRK06563.1"/>
    <property type="match status" value="1"/>
</dbReference>
<protein>
    <submittedName>
        <fullName evidence="3">Unannotated protein</fullName>
    </submittedName>
</protein>